<proteinExistence type="predicted"/>
<keyword evidence="2" id="KW-0472">Membrane</keyword>
<sequence length="495" mass="52645">MVDRTGNGARGSPLRFAVASQLLRGAGAWAPDADALAATAGREVRVLHRHAKSNAFLYFYDADDEAAAYGAATPTEADAVEVTGQVPDGKTSASLVDRLENWTRPFSADVWLALFVLVVLAGAAYALLIRDEAAGNPGEDLYTGVYQAGVTMTGAGGFEPTSRAGKAFVLIFSFFTLLANLTTFLTISAIGQQPITRIQSFEDLGLRPCVKATSTQNWLDANYPNVRYVSIKDLPGYDRSADAYSQLFHFFLDGECDGVVTHTHYARNTFIRDALGGGGALGCDVEPIGPVEGEYVYSIPFRDDADDPLKDAASYAHALLIADYAKAPIEDAFFPVNPRVAAGCGAGPTDDDQDLVFGFRDMIGYFFIGVVGLAVAVVGVLVGKGEARYRAARPEPGAAAAAADAADDGDAEAPLNAIRRELADIRERLDARAPSPLPSPRGQRKKRGARRAPKAPLSRALVLSRLQEDELGDIELPGGRDETAPSLCGGSFLYD</sequence>
<name>A0ABR1G0A8_AURAN</name>
<dbReference type="Proteomes" id="UP001363151">
    <property type="component" value="Unassembled WGS sequence"/>
</dbReference>
<feature type="transmembrane region" description="Helical" evidence="2">
    <location>
        <begin position="167"/>
        <end position="190"/>
    </location>
</feature>
<dbReference type="SUPFAM" id="SSF81324">
    <property type="entry name" value="Voltage-gated potassium channels"/>
    <property type="match status" value="1"/>
</dbReference>
<comment type="caution">
    <text evidence="3">The sequence shown here is derived from an EMBL/GenBank/DDBJ whole genome shotgun (WGS) entry which is preliminary data.</text>
</comment>
<keyword evidence="4" id="KW-1185">Reference proteome</keyword>
<evidence type="ECO:0000256" key="1">
    <source>
        <dbReference type="SAM" id="MobiDB-lite"/>
    </source>
</evidence>
<dbReference type="EMBL" id="JBBJCI010000152">
    <property type="protein sequence ID" value="KAK7241811.1"/>
    <property type="molecule type" value="Genomic_DNA"/>
</dbReference>
<evidence type="ECO:0000313" key="3">
    <source>
        <dbReference type="EMBL" id="KAK7241811.1"/>
    </source>
</evidence>
<organism evidence="3 4">
    <name type="scientific">Aureococcus anophagefferens</name>
    <name type="common">Harmful bloom alga</name>
    <dbReference type="NCBI Taxonomy" id="44056"/>
    <lineage>
        <taxon>Eukaryota</taxon>
        <taxon>Sar</taxon>
        <taxon>Stramenopiles</taxon>
        <taxon>Ochrophyta</taxon>
        <taxon>Pelagophyceae</taxon>
        <taxon>Pelagomonadales</taxon>
        <taxon>Pelagomonadaceae</taxon>
        <taxon>Aureococcus</taxon>
    </lineage>
</organism>
<reference evidence="3 4" key="1">
    <citation type="submission" date="2024-03" db="EMBL/GenBank/DDBJ databases">
        <title>Aureococcus anophagefferens CCMP1851 and Kratosvirus quantuckense: Draft genome of a second virus-susceptible host strain in the model system.</title>
        <authorList>
            <person name="Chase E."/>
            <person name="Truchon A.R."/>
            <person name="Schepens W."/>
            <person name="Wilhelm S.W."/>
        </authorList>
    </citation>
    <scope>NUCLEOTIDE SEQUENCE [LARGE SCALE GENOMIC DNA]</scope>
    <source>
        <strain evidence="3 4">CCMP1851</strain>
    </source>
</reference>
<feature type="transmembrane region" description="Helical" evidence="2">
    <location>
        <begin position="110"/>
        <end position="128"/>
    </location>
</feature>
<feature type="compositionally biased region" description="Basic residues" evidence="1">
    <location>
        <begin position="442"/>
        <end position="453"/>
    </location>
</feature>
<protein>
    <recommendedName>
        <fullName evidence="5">Ionotropic glutamate receptor C-terminal domain-containing protein</fullName>
    </recommendedName>
</protein>
<accession>A0ABR1G0A8</accession>
<feature type="transmembrane region" description="Helical" evidence="2">
    <location>
        <begin position="362"/>
        <end position="383"/>
    </location>
</feature>
<evidence type="ECO:0000256" key="2">
    <source>
        <dbReference type="SAM" id="Phobius"/>
    </source>
</evidence>
<feature type="region of interest" description="Disordered" evidence="1">
    <location>
        <begin position="429"/>
        <end position="460"/>
    </location>
</feature>
<feature type="region of interest" description="Disordered" evidence="1">
    <location>
        <begin position="472"/>
        <end position="495"/>
    </location>
</feature>
<dbReference type="Gene3D" id="1.10.287.70">
    <property type="match status" value="1"/>
</dbReference>
<dbReference type="SUPFAM" id="SSF53850">
    <property type="entry name" value="Periplasmic binding protein-like II"/>
    <property type="match status" value="1"/>
</dbReference>
<gene>
    <name evidence="3" type="ORF">SO694_00019164</name>
</gene>
<evidence type="ECO:0008006" key="5">
    <source>
        <dbReference type="Google" id="ProtNLM"/>
    </source>
</evidence>
<evidence type="ECO:0000313" key="4">
    <source>
        <dbReference type="Proteomes" id="UP001363151"/>
    </source>
</evidence>
<keyword evidence="2" id="KW-1133">Transmembrane helix</keyword>
<keyword evidence="2" id="KW-0812">Transmembrane</keyword>